<dbReference type="GO" id="GO:0005507">
    <property type="term" value="F:copper ion binding"/>
    <property type="evidence" value="ECO:0007669"/>
    <property type="project" value="TreeGrafter"/>
</dbReference>
<evidence type="ECO:0000256" key="3">
    <source>
        <dbReference type="ARBA" id="ARBA00022448"/>
    </source>
</evidence>
<dbReference type="EMBL" id="CAADHY010000006">
    <property type="protein sequence ID" value="VFR16599.1"/>
    <property type="molecule type" value="Genomic_DNA"/>
</dbReference>
<dbReference type="PANTHER" id="PTHR43520">
    <property type="entry name" value="ATP7, ISOFORM B"/>
    <property type="match status" value="1"/>
</dbReference>
<feature type="transmembrane region" description="Helical" evidence="13">
    <location>
        <begin position="386"/>
        <end position="409"/>
    </location>
</feature>
<evidence type="ECO:0000256" key="9">
    <source>
        <dbReference type="ARBA" id="ARBA00022967"/>
    </source>
</evidence>
<dbReference type="PRINTS" id="PR00943">
    <property type="entry name" value="CUATPASE"/>
</dbReference>
<feature type="transmembrane region" description="Helical" evidence="13">
    <location>
        <begin position="704"/>
        <end position="724"/>
    </location>
</feature>
<dbReference type="Gene3D" id="3.40.1110.10">
    <property type="entry name" value="Calcium-transporting ATPase, cytoplasmic domain N"/>
    <property type="match status" value="1"/>
</dbReference>
<dbReference type="PROSITE" id="PS01229">
    <property type="entry name" value="COF_2"/>
    <property type="match status" value="1"/>
</dbReference>
<evidence type="ECO:0000313" key="16">
    <source>
        <dbReference type="EMBL" id="VFR48862.1"/>
    </source>
</evidence>
<evidence type="ECO:0000256" key="5">
    <source>
        <dbReference type="ARBA" id="ARBA00022692"/>
    </source>
</evidence>
<evidence type="ECO:0000256" key="7">
    <source>
        <dbReference type="ARBA" id="ARBA00022741"/>
    </source>
</evidence>
<dbReference type="PRINTS" id="PR00119">
    <property type="entry name" value="CATATPASE"/>
</dbReference>
<evidence type="ECO:0000256" key="2">
    <source>
        <dbReference type="ARBA" id="ARBA00006024"/>
    </source>
</evidence>
<comment type="similarity">
    <text evidence="2">Belongs to the cation transport ATPase (P-type) (TC 3.A.3) family. Type IB subfamily.</text>
</comment>
<dbReference type="SUPFAM" id="SSF55008">
    <property type="entry name" value="HMA, heavy metal-associated domain"/>
    <property type="match status" value="1"/>
</dbReference>
<dbReference type="GO" id="GO:0016887">
    <property type="term" value="F:ATP hydrolysis activity"/>
    <property type="evidence" value="ECO:0007669"/>
    <property type="project" value="InterPro"/>
</dbReference>
<evidence type="ECO:0000259" key="14">
    <source>
        <dbReference type="PROSITE" id="PS50846"/>
    </source>
</evidence>
<dbReference type="NCBIfam" id="TIGR01525">
    <property type="entry name" value="ATPase-IB_hvy"/>
    <property type="match status" value="1"/>
</dbReference>
<feature type="transmembrane region" description="Helical" evidence="13">
    <location>
        <begin position="143"/>
        <end position="164"/>
    </location>
</feature>
<dbReference type="InterPro" id="IPR018303">
    <property type="entry name" value="ATPase_P-typ_P_site"/>
</dbReference>
<evidence type="ECO:0000313" key="17">
    <source>
        <dbReference type="EMBL" id="VFR59745.1"/>
    </source>
</evidence>
<proteinExistence type="inferred from homology"/>
<dbReference type="InterPro" id="IPR023298">
    <property type="entry name" value="ATPase_P-typ_TM_dom_sf"/>
</dbReference>
<feature type="transmembrane region" description="Helical" evidence="13">
    <location>
        <begin position="205"/>
        <end position="224"/>
    </location>
</feature>
<dbReference type="SFLD" id="SFLDS00003">
    <property type="entry name" value="Haloacid_Dehalogenase"/>
    <property type="match status" value="1"/>
</dbReference>
<dbReference type="NCBIfam" id="TIGR01494">
    <property type="entry name" value="ATPase_P-type"/>
    <property type="match status" value="1"/>
</dbReference>
<keyword evidence="3" id="KW-0813">Transport</keyword>
<dbReference type="GO" id="GO:0043682">
    <property type="term" value="F:P-type divalent copper transporter activity"/>
    <property type="evidence" value="ECO:0007669"/>
    <property type="project" value="TreeGrafter"/>
</dbReference>
<dbReference type="EC" id="3.6.3.3" evidence="17"/>
<evidence type="ECO:0000313" key="15">
    <source>
        <dbReference type="EMBL" id="VFR16599.1"/>
    </source>
</evidence>
<dbReference type="InterPro" id="IPR023299">
    <property type="entry name" value="ATPase_P-typ_cyto_dom_N"/>
</dbReference>
<dbReference type="Gene3D" id="3.30.70.100">
    <property type="match status" value="1"/>
</dbReference>
<dbReference type="PANTHER" id="PTHR43520:SF8">
    <property type="entry name" value="P-TYPE CU(+) TRANSPORTER"/>
    <property type="match status" value="1"/>
</dbReference>
<dbReference type="GO" id="GO:0055070">
    <property type="term" value="P:copper ion homeostasis"/>
    <property type="evidence" value="ECO:0007669"/>
    <property type="project" value="TreeGrafter"/>
</dbReference>
<dbReference type="GO" id="GO:0005524">
    <property type="term" value="F:ATP binding"/>
    <property type="evidence" value="ECO:0007669"/>
    <property type="project" value="UniProtKB-KW"/>
</dbReference>
<dbReference type="FunFam" id="3.30.70.100:FF:000005">
    <property type="entry name" value="Copper-exporting P-type ATPase A"/>
    <property type="match status" value="1"/>
</dbReference>
<dbReference type="CDD" id="cd00371">
    <property type="entry name" value="HMA"/>
    <property type="match status" value="1"/>
</dbReference>
<evidence type="ECO:0000256" key="10">
    <source>
        <dbReference type="ARBA" id="ARBA00022989"/>
    </source>
</evidence>
<evidence type="ECO:0000256" key="12">
    <source>
        <dbReference type="ARBA" id="ARBA00023136"/>
    </source>
</evidence>
<dbReference type="Gene3D" id="3.40.50.1000">
    <property type="entry name" value="HAD superfamily/HAD-like"/>
    <property type="match status" value="1"/>
</dbReference>
<dbReference type="InterPro" id="IPR036412">
    <property type="entry name" value="HAD-like_sf"/>
</dbReference>
<dbReference type="GO" id="GO:0005886">
    <property type="term" value="C:plasma membrane"/>
    <property type="evidence" value="ECO:0007669"/>
    <property type="project" value="UniProtKB-SubCell"/>
</dbReference>
<dbReference type="Pfam" id="PF00702">
    <property type="entry name" value="Hydrolase"/>
    <property type="match status" value="1"/>
</dbReference>
<keyword evidence="4" id="KW-1003">Cell membrane</keyword>
<dbReference type="Pfam" id="PF00122">
    <property type="entry name" value="E1-E2_ATPase"/>
    <property type="match status" value="1"/>
</dbReference>
<evidence type="ECO:0000256" key="4">
    <source>
        <dbReference type="ARBA" id="ARBA00022475"/>
    </source>
</evidence>
<dbReference type="FunFam" id="3.40.50.1000:FF:000020">
    <property type="entry name" value="Probable cation-transporting P-type ATPase"/>
    <property type="match status" value="1"/>
</dbReference>
<dbReference type="SUPFAM" id="SSF81665">
    <property type="entry name" value="Calcium ATPase, transmembrane domain M"/>
    <property type="match status" value="1"/>
</dbReference>
<reference evidence="17" key="1">
    <citation type="submission" date="2019-03" db="EMBL/GenBank/DDBJ databases">
        <authorList>
            <person name="Danneels B."/>
        </authorList>
    </citation>
    <scope>NUCLEOTIDE SEQUENCE</scope>
</reference>
<evidence type="ECO:0000256" key="11">
    <source>
        <dbReference type="ARBA" id="ARBA00023065"/>
    </source>
</evidence>
<organism evidence="17">
    <name type="scientific">plant metagenome</name>
    <dbReference type="NCBI Taxonomy" id="1297885"/>
    <lineage>
        <taxon>unclassified sequences</taxon>
        <taxon>metagenomes</taxon>
        <taxon>organismal metagenomes</taxon>
    </lineage>
</organism>
<dbReference type="EMBL" id="CAADIG010000025">
    <property type="protein sequence ID" value="VFR48862.1"/>
    <property type="molecule type" value="Genomic_DNA"/>
</dbReference>
<dbReference type="Pfam" id="PF00403">
    <property type="entry name" value="HMA"/>
    <property type="match status" value="1"/>
</dbReference>
<dbReference type="InterPro" id="IPR006121">
    <property type="entry name" value="HMA_dom"/>
</dbReference>
<dbReference type="PROSITE" id="PS50846">
    <property type="entry name" value="HMA_2"/>
    <property type="match status" value="1"/>
</dbReference>
<keyword evidence="8" id="KW-0067">ATP-binding</keyword>
<dbReference type="SFLD" id="SFLDF00027">
    <property type="entry name" value="p-type_atpase"/>
    <property type="match status" value="1"/>
</dbReference>
<dbReference type="InterPro" id="IPR044492">
    <property type="entry name" value="P_typ_ATPase_HD_dom"/>
</dbReference>
<dbReference type="SUPFAM" id="SSF81653">
    <property type="entry name" value="Calcium ATPase, transduction domain A"/>
    <property type="match status" value="1"/>
</dbReference>
<dbReference type="CDD" id="cd02094">
    <property type="entry name" value="P-type_ATPase_Cu-like"/>
    <property type="match status" value="1"/>
</dbReference>
<dbReference type="Gene3D" id="2.70.150.10">
    <property type="entry name" value="Calcium-transporting ATPase, cytoplasmic transduction domain A"/>
    <property type="match status" value="1"/>
</dbReference>
<accession>A0A484SCJ8</accession>
<dbReference type="InterPro" id="IPR036163">
    <property type="entry name" value="HMA_dom_sf"/>
</dbReference>
<dbReference type="EMBL" id="CAADID010000007">
    <property type="protein sequence ID" value="VFR59745.1"/>
    <property type="molecule type" value="Genomic_DNA"/>
</dbReference>
<evidence type="ECO:0000256" key="13">
    <source>
        <dbReference type="SAM" id="Phobius"/>
    </source>
</evidence>
<dbReference type="FunFam" id="2.70.150.10:FF:000020">
    <property type="entry name" value="Copper-exporting P-type ATPase A"/>
    <property type="match status" value="1"/>
</dbReference>
<evidence type="ECO:0000256" key="1">
    <source>
        <dbReference type="ARBA" id="ARBA00004651"/>
    </source>
</evidence>
<dbReference type="AlphaFoldDB" id="A0A484SCJ8"/>
<feature type="transmembrane region" description="Helical" evidence="13">
    <location>
        <begin position="103"/>
        <end position="123"/>
    </location>
</feature>
<protein>
    <submittedName>
        <fullName evidence="17">Lead, cadmium, zinc and mercury transporting ATPase Copper-translocating P-type ATPase</fullName>
        <ecNumber evidence="17">3.6.3.3</ecNumber>
        <ecNumber evidence="17">3.6.3.4</ecNumber>
    </submittedName>
</protein>
<dbReference type="EC" id="3.6.3.4" evidence="17"/>
<dbReference type="PROSITE" id="PS00154">
    <property type="entry name" value="ATPASE_E1_E2"/>
    <property type="match status" value="1"/>
</dbReference>
<comment type="subcellular location">
    <subcellularLocation>
        <location evidence="1">Cell membrane</location>
        <topology evidence="1">Multi-pass membrane protein</topology>
    </subcellularLocation>
</comment>
<dbReference type="NCBIfam" id="TIGR01511">
    <property type="entry name" value="ATPase-IB1_Cu"/>
    <property type="match status" value="1"/>
</dbReference>
<dbReference type="InterPro" id="IPR059000">
    <property type="entry name" value="ATPase_P-type_domA"/>
</dbReference>
<keyword evidence="7" id="KW-0547">Nucleotide-binding</keyword>
<keyword evidence="9" id="KW-1278">Translocase</keyword>
<dbReference type="InterPro" id="IPR023214">
    <property type="entry name" value="HAD_sf"/>
</dbReference>
<feature type="transmembrane region" description="Helical" evidence="13">
    <location>
        <begin position="176"/>
        <end position="199"/>
    </location>
</feature>
<dbReference type="PROSITE" id="PS01047">
    <property type="entry name" value="HMA_1"/>
    <property type="match status" value="1"/>
</dbReference>
<sequence>MNTPSPAPAGGHLDLAISGMTCAACVRRVEKALAGVPGVAAAQVNLATERARVALDGPDATAQALADAVKRVGYTATVVEDPARQHAAQAAERERATRRLTRAFLIAALLTLPVFLLEMGAHASATLHHWIHATLGEARSQQLQAVLTTLVLAGPGWPFFRLGVAALWQRAPDMNSLVALGAGSAWSYSMVSLLAPQWLPDGTAHIYFEAAAVIVTLILLGRVLEARARGRTGAAVQRLIGMQARSALVLRDGQMHDVPLEAIRVGDVVRVRPGEKIPVDGQVSEGSSYVNEAMITGEPVPVEKAPGDAVTGGTQNGSGSLTLRVTQVGDDTVLAGIIRLVEAAQGARLPIQALVDRITGWFVPAVIGVALATLVAWLLLGSSPALGTALVHAVTVLIIACPCAMGLATPTSIMVGTGRAAELGILFRQGDALQGLRDVQAVAFDKTGTLTAGKPALTDWVEVDGQARGEVLGVLAAVQAHSEHPIAHAIRQAASAAGMAAALPEASAFRALTGAGVEAQVNGVRVIAGGERLMREEGVDIAAWAAQAERWGEAGGTPLYVVRDGRLAALFCVTDPILPQSAQAVAALHAEGVRTVMMTGDNRHTAQAVAQQLGIDDVRAELLPEGKVAAIEALRKEGMKVAFVGDGINDAPALAAADVGIALGTGTDIAMESASVVLMSDDLRKVPQAIALSRATLANIRQNLFWAFAYNVALIPLAAGLLSAPFGITLTPVFAAGAMALSSVFVVGNALRLKAHARGTANLIEEHA</sequence>
<dbReference type="SUPFAM" id="SSF56784">
    <property type="entry name" value="HAD-like"/>
    <property type="match status" value="1"/>
</dbReference>
<feature type="domain" description="HMA" evidence="14">
    <location>
        <begin position="11"/>
        <end position="77"/>
    </location>
</feature>
<keyword evidence="5 13" id="KW-0812">Transmembrane</keyword>
<gene>
    <name evidence="15" type="ORF">AMP9_2314</name>
    <name evidence="16" type="ORF">ANT2_2336</name>
    <name evidence="17" type="ORF">ANT3_2338</name>
</gene>
<feature type="transmembrane region" description="Helical" evidence="13">
    <location>
        <begin position="730"/>
        <end position="751"/>
    </location>
</feature>
<keyword evidence="11" id="KW-0406">Ion transport</keyword>
<dbReference type="InterPro" id="IPR001757">
    <property type="entry name" value="P_typ_ATPase"/>
</dbReference>
<keyword evidence="12 13" id="KW-0472">Membrane</keyword>
<name>A0A484SCJ8_9ZZZZ</name>
<keyword evidence="17" id="KW-0378">Hydrolase</keyword>
<dbReference type="SFLD" id="SFLDG00002">
    <property type="entry name" value="C1.7:_P-type_atpase_like"/>
    <property type="match status" value="1"/>
</dbReference>
<evidence type="ECO:0000256" key="6">
    <source>
        <dbReference type="ARBA" id="ARBA00022723"/>
    </source>
</evidence>
<dbReference type="InterPro" id="IPR017969">
    <property type="entry name" value="Heavy-metal-associated_CS"/>
</dbReference>
<dbReference type="InterPro" id="IPR008250">
    <property type="entry name" value="ATPase_P-typ_transduc_dom_A_sf"/>
</dbReference>
<evidence type="ECO:0000256" key="8">
    <source>
        <dbReference type="ARBA" id="ARBA00022840"/>
    </source>
</evidence>
<keyword evidence="10 13" id="KW-1133">Transmembrane helix</keyword>
<keyword evidence="6" id="KW-0479">Metal-binding</keyword>
<dbReference type="InterPro" id="IPR027256">
    <property type="entry name" value="P-typ_ATPase_IB"/>
</dbReference>
<feature type="transmembrane region" description="Helical" evidence="13">
    <location>
        <begin position="358"/>
        <end position="380"/>
    </location>
</feature>